<evidence type="ECO:0000256" key="12">
    <source>
        <dbReference type="RuleBase" id="RU365034"/>
    </source>
</evidence>
<dbReference type="EC" id="2.6.1.76" evidence="5 12"/>
<dbReference type="NCBIfam" id="TIGR02407">
    <property type="entry name" value="ectoine_ectB"/>
    <property type="match status" value="1"/>
</dbReference>
<dbReference type="Gene3D" id="3.90.1150.10">
    <property type="entry name" value="Aspartate Aminotransferase, domain 1"/>
    <property type="match status" value="1"/>
</dbReference>
<comment type="similarity">
    <text evidence="4 11">Belongs to the class-III pyridoxal-phosphate-dependent aminotransferase family.</text>
</comment>
<dbReference type="InterPro" id="IPR005814">
    <property type="entry name" value="Aminotrans_3"/>
</dbReference>
<evidence type="ECO:0000313" key="14">
    <source>
        <dbReference type="Proteomes" id="UP001596989"/>
    </source>
</evidence>
<dbReference type="RefSeq" id="WP_377562842.1">
    <property type="nucleotide sequence ID" value="NZ_JBHTJZ010000005.1"/>
</dbReference>
<comment type="caution">
    <text evidence="13">The sequence shown here is derived from an EMBL/GenBank/DDBJ whole genome shotgun (WGS) entry which is preliminary data.</text>
</comment>
<dbReference type="NCBIfam" id="TIGR00709">
    <property type="entry name" value="dat"/>
    <property type="match status" value="1"/>
</dbReference>
<dbReference type="InterPro" id="IPR012773">
    <property type="entry name" value="Ectoine_EctB"/>
</dbReference>
<name>A0ABW3HND2_9BACL</name>
<dbReference type="InterPro" id="IPR015424">
    <property type="entry name" value="PyrdxlP-dep_Trfase"/>
</dbReference>
<keyword evidence="7 12" id="KW-0032">Aminotransferase</keyword>
<dbReference type="SUPFAM" id="SSF53383">
    <property type="entry name" value="PLP-dependent transferases"/>
    <property type="match status" value="1"/>
</dbReference>
<dbReference type="Pfam" id="PF00202">
    <property type="entry name" value="Aminotran_3"/>
    <property type="match status" value="1"/>
</dbReference>
<evidence type="ECO:0000256" key="1">
    <source>
        <dbReference type="ARBA" id="ARBA00001933"/>
    </source>
</evidence>
<evidence type="ECO:0000256" key="4">
    <source>
        <dbReference type="ARBA" id="ARBA00008954"/>
    </source>
</evidence>
<evidence type="ECO:0000256" key="6">
    <source>
        <dbReference type="ARBA" id="ARBA00014798"/>
    </source>
</evidence>
<keyword evidence="8 12" id="KW-0808">Transferase</keyword>
<dbReference type="Gene3D" id="3.40.640.10">
    <property type="entry name" value="Type I PLP-dependent aspartate aminotransferase-like (Major domain)"/>
    <property type="match status" value="1"/>
</dbReference>
<reference evidence="14" key="1">
    <citation type="journal article" date="2019" name="Int. J. Syst. Evol. Microbiol.">
        <title>The Global Catalogue of Microorganisms (GCM) 10K type strain sequencing project: providing services to taxonomists for standard genome sequencing and annotation.</title>
        <authorList>
            <consortium name="The Broad Institute Genomics Platform"/>
            <consortium name="The Broad Institute Genome Sequencing Center for Infectious Disease"/>
            <person name="Wu L."/>
            <person name="Ma J."/>
        </authorList>
    </citation>
    <scope>NUCLEOTIDE SEQUENCE [LARGE SCALE GENOMIC DNA]</scope>
    <source>
        <strain evidence="14">CCUG 59129</strain>
    </source>
</reference>
<evidence type="ECO:0000256" key="10">
    <source>
        <dbReference type="ARBA" id="ARBA00049111"/>
    </source>
</evidence>
<evidence type="ECO:0000256" key="9">
    <source>
        <dbReference type="ARBA" id="ARBA00022898"/>
    </source>
</evidence>
<dbReference type="InterPro" id="IPR049704">
    <property type="entry name" value="Aminotrans_3_PPA_site"/>
</dbReference>
<evidence type="ECO:0000256" key="3">
    <source>
        <dbReference type="ARBA" id="ARBA00004946"/>
    </source>
</evidence>
<comment type="catalytic activity">
    <reaction evidence="10 12">
        <text>L-2,4-diaminobutanoate + 2-oxoglutarate = L-aspartate 4-semialdehyde + L-glutamate</text>
        <dbReference type="Rhea" id="RHEA:11160"/>
        <dbReference type="ChEBI" id="CHEBI:16810"/>
        <dbReference type="ChEBI" id="CHEBI:29985"/>
        <dbReference type="ChEBI" id="CHEBI:58761"/>
        <dbReference type="ChEBI" id="CHEBI:537519"/>
        <dbReference type="EC" id="2.6.1.76"/>
    </reaction>
</comment>
<dbReference type="EMBL" id="JBHTJZ010000005">
    <property type="protein sequence ID" value="MFD0959006.1"/>
    <property type="molecule type" value="Genomic_DNA"/>
</dbReference>
<keyword evidence="9 11" id="KW-0663">Pyridoxal phosphate</keyword>
<dbReference type="InterPro" id="IPR015421">
    <property type="entry name" value="PyrdxlP-dep_Trfase_major"/>
</dbReference>
<dbReference type="NCBIfam" id="NF006733">
    <property type="entry name" value="PRK09264.1"/>
    <property type="match status" value="1"/>
</dbReference>
<protein>
    <recommendedName>
        <fullName evidence="6 12">Diaminobutyrate--2-oxoglutarate transaminase</fullName>
        <ecNumber evidence="5 12">2.6.1.76</ecNumber>
    </recommendedName>
    <alternativeName>
        <fullName evidence="12">DABA aminotransferase</fullName>
    </alternativeName>
</protein>
<evidence type="ECO:0000256" key="5">
    <source>
        <dbReference type="ARBA" id="ARBA00013155"/>
    </source>
</evidence>
<sequence length="437" mass="47802">MKQVQEKASSLQVFDQMESEVRSYIRSFQTVFKKASNAKLWDKNGTEYIDFFAGAGSLNYGHNNEGIRNKLVQYLMDDGITHSLDMATEAKETFLVRFNEIILEPRKLQYKIMFPGPTGTNSVESAMKTARKVTGRKNIISFTNAFHGMSLGSLAATGNSFKRGGAGVSLPDTTFVPYDGYLGGSVDTSMILDKLLDDPGSGVDLPAAVILETLQGEGGLNEASVDWLQRIEAICRKHGILLIVDDVQMGCGRTGTFFSFEEAGIEPDIVCLSKSIGGYGLPMALTLIKPEYDVWNPGEHNGTFRGNNLGFVAATEALSYWKDDELERKIAADAEIIRTALQGLKAKYSSHIVELRGKGLIQGLVFKKADDASRLSKEAFKHGVIMETSGAHDEVAKVMPPLTIEKSLLQEGLARIEEVLSDMYDSTASKVQAKARA</sequence>
<keyword evidence="14" id="KW-1185">Reference proteome</keyword>
<organism evidence="13 14">
    <name type="scientific">Paenibacillus chungangensis</name>
    <dbReference type="NCBI Taxonomy" id="696535"/>
    <lineage>
        <taxon>Bacteria</taxon>
        <taxon>Bacillati</taxon>
        <taxon>Bacillota</taxon>
        <taxon>Bacilli</taxon>
        <taxon>Bacillales</taxon>
        <taxon>Paenibacillaceae</taxon>
        <taxon>Paenibacillus</taxon>
    </lineage>
</organism>
<dbReference type="Proteomes" id="UP001596989">
    <property type="component" value="Unassembled WGS sequence"/>
</dbReference>
<evidence type="ECO:0000256" key="8">
    <source>
        <dbReference type="ARBA" id="ARBA00022679"/>
    </source>
</evidence>
<comment type="function">
    <text evidence="2 12">Catalyzes reversively the conversion of L-aspartate beta-semialdehyde (ASA) to L-2,4-diaminobutyrate (DABA) by transamination with L-glutamate.</text>
</comment>
<gene>
    <name evidence="13" type="primary">ectB</name>
    <name evidence="13" type="ORF">ACFQ2I_06325</name>
</gene>
<dbReference type="InterPro" id="IPR015422">
    <property type="entry name" value="PyrdxlP-dep_Trfase_small"/>
</dbReference>
<evidence type="ECO:0000256" key="7">
    <source>
        <dbReference type="ARBA" id="ARBA00022576"/>
    </source>
</evidence>
<dbReference type="CDD" id="cd00610">
    <property type="entry name" value="OAT_like"/>
    <property type="match status" value="1"/>
</dbReference>
<dbReference type="GO" id="GO:0045303">
    <property type="term" value="F:diaminobutyrate-2-oxoglutarate transaminase activity"/>
    <property type="evidence" value="ECO:0007669"/>
    <property type="project" value="UniProtKB-EC"/>
</dbReference>
<comment type="cofactor">
    <cofactor evidence="1 12">
        <name>pyridoxal 5'-phosphate</name>
        <dbReference type="ChEBI" id="CHEBI:597326"/>
    </cofactor>
</comment>
<dbReference type="PANTHER" id="PTHR43552">
    <property type="entry name" value="DIAMINOBUTYRATE--2-OXOGLUTARATE AMINOTRANSFERASE"/>
    <property type="match status" value="1"/>
</dbReference>
<evidence type="ECO:0000256" key="2">
    <source>
        <dbReference type="ARBA" id="ARBA00002189"/>
    </source>
</evidence>
<proteinExistence type="inferred from homology"/>
<dbReference type="PROSITE" id="PS00600">
    <property type="entry name" value="AA_TRANSFER_CLASS_3"/>
    <property type="match status" value="1"/>
</dbReference>
<evidence type="ECO:0000256" key="11">
    <source>
        <dbReference type="RuleBase" id="RU003560"/>
    </source>
</evidence>
<evidence type="ECO:0000313" key="13">
    <source>
        <dbReference type="EMBL" id="MFD0959006.1"/>
    </source>
</evidence>
<dbReference type="InterPro" id="IPR004637">
    <property type="entry name" value="Dat"/>
</dbReference>
<accession>A0ABW3HND2</accession>
<dbReference type="PANTHER" id="PTHR43552:SF2">
    <property type="entry name" value="DIAMINOBUTYRATE--2-OXOGLUTARATE TRANSAMINASE"/>
    <property type="match status" value="1"/>
</dbReference>
<comment type="pathway">
    <text evidence="3 12">Amine and polyamine biosynthesis; ectoine biosynthesis; L-ectoine from L-aspartate 4-semialdehyde: step 1/3.</text>
</comment>
<dbReference type="PIRSF" id="PIRSF000521">
    <property type="entry name" value="Transaminase_4ab_Lys_Orn"/>
    <property type="match status" value="1"/>
</dbReference>